<dbReference type="PANTHER" id="PTHR35005:SF1">
    <property type="entry name" value="2-AMINO-5-FORMYLAMINO-6-RIBOSYLAMINOPYRIMIDIN-4(3H)-ONE 5'-MONOPHOSPHATE DEFORMYLASE"/>
    <property type="match status" value="1"/>
</dbReference>
<dbReference type="EMBL" id="BAAANY010000038">
    <property type="protein sequence ID" value="GAA1713733.1"/>
    <property type="molecule type" value="Genomic_DNA"/>
</dbReference>
<comment type="caution">
    <text evidence="6">The sequence shown here is derived from an EMBL/GenBank/DDBJ whole genome shotgun (WGS) entry which is preliminary data.</text>
</comment>
<comment type="similarity">
    <text evidence="5">Belongs to the creatininase superfamily.</text>
</comment>
<reference evidence="6 7" key="1">
    <citation type="journal article" date="2019" name="Int. J. Syst. Evol. Microbiol.">
        <title>The Global Catalogue of Microorganisms (GCM) 10K type strain sequencing project: providing services to taxonomists for standard genome sequencing and annotation.</title>
        <authorList>
            <consortium name="The Broad Institute Genomics Platform"/>
            <consortium name="The Broad Institute Genome Sequencing Center for Infectious Disease"/>
            <person name="Wu L."/>
            <person name="Ma J."/>
        </authorList>
    </citation>
    <scope>NUCLEOTIDE SEQUENCE [LARGE SCALE GENOMIC DNA]</scope>
    <source>
        <strain evidence="6 7">JCM 14718</strain>
    </source>
</reference>
<evidence type="ECO:0000313" key="7">
    <source>
        <dbReference type="Proteomes" id="UP001500618"/>
    </source>
</evidence>
<sequence>MHTDRTHRLADLTWPEIAALADRAPIAIVPLGACEQHGPGMAMRTDTTRAEVVADVVAQRLSPQVVVTPVIPVGVSEHHMAFPGTLTLSAVTLQQVVHELVDSLYRHGWRKVFVLTGHGGNNAAVEVAVSRLRADFPDLHIAWSGITAVVSDVVADLATSQVRGHSCEIETSQAMFVDPSLVFPERLERGSADLADLDPAGQLSRAHPGIHFPQAYDVLSRTGNLGDARQASLEAGERIIQTAVERIATFLGELANLPARLPSPYPPSIHVEAS</sequence>
<evidence type="ECO:0000256" key="4">
    <source>
        <dbReference type="ARBA" id="ARBA00022833"/>
    </source>
</evidence>
<dbReference type="PANTHER" id="PTHR35005">
    <property type="entry name" value="3-DEHYDRO-SCYLLO-INOSOSE HYDROLASE"/>
    <property type="match status" value="1"/>
</dbReference>
<accession>A0ABN2IXG2</accession>
<evidence type="ECO:0000313" key="6">
    <source>
        <dbReference type="EMBL" id="GAA1713733.1"/>
    </source>
</evidence>
<comment type="cofactor">
    <cofactor evidence="1">
        <name>Zn(2+)</name>
        <dbReference type="ChEBI" id="CHEBI:29105"/>
    </cofactor>
</comment>
<evidence type="ECO:0000256" key="3">
    <source>
        <dbReference type="ARBA" id="ARBA00022801"/>
    </source>
</evidence>
<keyword evidence="2" id="KW-0479">Metal-binding</keyword>
<evidence type="ECO:0000256" key="5">
    <source>
        <dbReference type="ARBA" id="ARBA00024029"/>
    </source>
</evidence>
<name>A0ABN2IXG2_9ACTN</name>
<dbReference type="RefSeq" id="WP_163568895.1">
    <property type="nucleotide sequence ID" value="NZ_BAAANY010000038.1"/>
</dbReference>
<evidence type="ECO:0000256" key="2">
    <source>
        <dbReference type="ARBA" id="ARBA00022723"/>
    </source>
</evidence>
<evidence type="ECO:0000256" key="1">
    <source>
        <dbReference type="ARBA" id="ARBA00001947"/>
    </source>
</evidence>
<dbReference type="SUPFAM" id="SSF102215">
    <property type="entry name" value="Creatininase"/>
    <property type="match status" value="1"/>
</dbReference>
<protein>
    <submittedName>
        <fullName evidence="6">Creatininase family protein</fullName>
    </submittedName>
</protein>
<dbReference type="InterPro" id="IPR003785">
    <property type="entry name" value="Creatininase/forma_Hydrolase"/>
</dbReference>
<proteinExistence type="inferred from homology"/>
<dbReference type="Proteomes" id="UP001500618">
    <property type="component" value="Unassembled WGS sequence"/>
</dbReference>
<keyword evidence="4" id="KW-0862">Zinc</keyword>
<keyword evidence="3" id="KW-0378">Hydrolase</keyword>
<organism evidence="6 7">
    <name type="scientific">Fodinicola feengrottensis</name>
    <dbReference type="NCBI Taxonomy" id="435914"/>
    <lineage>
        <taxon>Bacteria</taxon>
        <taxon>Bacillati</taxon>
        <taxon>Actinomycetota</taxon>
        <taxon>Actinomycetes</taxon>
        <taxon>Mycobacteriales</taxon>
        <taxon>Fodinicola</taxon>
    </lineage>
</organism>
<gene>
    <name evidence="6" type="ORF">GCM10009765_73510</name>
</gene>
<dbReference type="InterPro" id="IPR024087">
    <property type="entry name" value="Creatininase-like_sf"/>
</dbReference>
<dbReference type="Pfam" id="PF02633">
    <property type="entry name" value="Creatininase"/>
    <property type="match status" value="1"/>
</dbReference>
<keyword evidence="7" id="KW-1185">Reference proteome</keyword>
<dbReference type="Gene3D" id="3.40.50.10310">
    <property type="entry name" value="Creatininase"/>
    <property type="match status" value="1"/>
</dbReference>